<feature type="compositionally biased region" description="Basic and acidic residues" evidence="1">
    <location>
        <begin position="80"/>
        <end position="91"/>
    </location>
</feature>
<dbReference type="GeneID" id="58002630"/>
<dbReference type="RefSeq" id="WP_042821844.1">
    <property type="nucleotide sequence ID" value="NZ_CP053649.1"/>
</dbReference>
<accession>A0A098Q0W1</accession>
<evidence type="ECO:0000313" key="3">
    <source>
        <dbReference type="Proteomes" id="UP000028012"/>
    </source>
</evidence>
<evidence type="ECO:0000313" key="2">
    <source>
        <dbReference type="EMBL" id="KGE52636.1"/>
    </source>
</evidence>
<sequence length="106" mass="12062">MPNSQLPSSYRWSGNDRLWLELDGVPVAHVSVATYNHPAMVSLMWGDRTINAVHAGSVGQARRFVERWIAVRRGSPLESEEARRHEADMRHAVPGMKRAIDRSMKR</sequence>
<evidence type="ECO:0000256" key="1">
    <source>
        <dbReference type="SAM" id="MobiDB-lite"/>
    </source>
</evidence>
<dbReference type="HOGENOM" id="CLU_2222172_0_0_6"/>
<comment type="caution">
    <text evidence="2">The sequence shown here is derived from an EMBL/GenBank/DDBJ whole genome shotgun (WGS) entry which is preliminary data.</text>
</comment>
<dbReference type="EMBL" id="JPHD02000057">
    <property type="protein sequence ID" value="KGE52636.1"/>
    <property type="molecule type" value="Genomic_DNA"/>
</dbReference>
<dbReference type="AlphaFoldDB" id="A0A098Q0W1"/>
<organism evidence="2 3">
    <name type="scientific">Xanthomonas axonopodis pv. vasculorum</name>
    <dbReference type="NCBI Taxonomy" id="325777"/>
    <lineage>
        <taxon>Bacteria</taxon>
        <taxon>Pseudomonadati</taxon>
        <taxon>Pseudomonadota</taxon>
        <taxon>Gammaproteobacteria</taxon>
        <taxon>Lysobacterales</taxon>
        <taxon>Lysobacteraceae</taxon>
        <taxon>Xanthomonas</taxon>
    </lineage>
</organism>
<name>A0A098Q0W1_9XANT</name>
<protein>
    <submittedName>
        <fullName evidence="2">Uncharacterized protein</fullName>
    </submittedName>
</protein>
<reference evidence="2 3" key="1">
    <citation type="submission" date="2014-09" db="EMBL/GenBank/DDBJ databases">
        <title>A draft genome sequence for Xanthomonas axonopodis pv. vasculorum NCPPB 900.</title>
        <authorList>
            <person name="Harrison J."/>
            <person name="Studholme D.J."/>
        </authorList>
    </citation>
    <scope>NUCLEOTIDE SEQUENCE [LARGE SCALE GENOMIC DNA]</scope>
    <source>
        <strain evidence="2 3">NCPPB 900</strain>
    </source>
</reference>
<gene>
    <name evidence="2" type="ORF">GW15_0206725</name>
</gene>
<feature type="region of interest" description="Disordered" evidence="1">
    <location>
        <begin position="79"/>
        <end position="106"/>
    </location>
</feature>
<dbReference type="Proteomes" id="UP000028012">
    <property type="component" value="Unassembled WGS sequence"/>
</dbReference>
<proteinExistence type="predicted"/>